<dbReference type="Gene3D" id="3.90.550.10">
    <property type="entry name" value="Spore Coat Polysaccharide Biosynthesis Protein SpsA, Chain A"/>
    <property type="match status" value="1"/>
</dbReference>
<protein>
    <submittedName>
        <fullName evidence="8">8182_t:CDS:1</fullName>
    </submittedName>
</protein>
<keyword evidence="3" id="KW-0735">Signal-anchor</keyword>
<dbReference type="EMBL" id="CAJVPJ010000996">
    <property type="protein sequence ID" value="CAG8569911.1"/>
    <property type="molecule type" value="Genomic_DNA"/>
</dbReference>
<keyword evidence="5 7" id="KW-0472">Membrane</keyword>
<comment type="subcellular location">
    <subcellularLocation>
        <location evidence="1">Membrane</location>
        <topology evidence="1">Single-pass type II membrane protein</topology>
    </subcellularLocation>
</comment>
<evidence type="ECO:0000256" key="3">
    <source>
        <dbReference type="ARBA" id="ARBA00022968"/>
    </source>
</evidence>
<evidence type="ECO:0000256" key="5">
    <source>
        <dbReference type="ARBA" id="ARBA00023136"/>
    </source>
</evidence>
<sequence length="500" mass="58813">MHHYRRQFQYTCLYFIRLLFRRRLRRLVLIFIFLTLLFIIFRRLTYHLPALSSDQLFPRPFHNISQHKARICNSNNLCSYWLAGYWKDDDLKRQKLYHDVVSIEVPIGMTVTLLTNETRKIFQYGFGECVDEDTCRYVSRLNIEGTGLNLIVFAFQIVDLRLALEQIHTYIDDRKLEELIYYHKSQFTFIESDVTLISQFTVNRLERFEQALGAWSGPVSAVIYLISPHDIGVLITYFSMDKNAYLYSRVDLTIVKPDYSNGIYLKYPINKLRNIGIEAAPTNYIFVMDADFVPTPQLYEFAVSYVVPQLQTLERPTVFVVPCVALVEDYKGRPPRDISDLRRLYSNGWAYVTDPRAGHGPTGTKLLLSHPLKVSRPYYEVCYESQWEPYYILPKSAPMYDERFRNQGGDKQQHTLALNALKYRFLVLREHFIYHLDHAKLLWPGGGFKHAQLTEKEFTYFEHYIPELEKKFGITVRWPRGCSRALFKDQMRDLVGIGVG</sequence>
<dbReference type="InterPro" id="IPR029044">
    <property type="entry name" value="Nucleotide-diphossugar_trans"/>
</dbReference>
<keyword evidence="9" id="KW-1185">Reference proteome</keyword>
<dbReference type="InterPro" id="IPR051292">
    <property type="entry name" value="Xyl/GlcA_transferase"/>
</dbReference>
<dbReference type="SUPFAM" id="SSF53448">
    <property type="entry name" value="Nucleotide-diphospho-sugar transferases"/>
    <property type="match status" value="1"/>
</dbReference>
<dbReference type="Proteomes" id="UP000789572">
    <property type="component" value="Unassembled WGS sequence"/>
</dbReference>
<comment type="caution">
    <text evidence="8">The sequence shown here is derived from an EMBL/GenBank/DDBJ whole genome shotgun (WGS) entry which is preliminary data.</text>
</comment>
<reference evidence="8" key="1">
    <citation type="submission" date="2021-06" db="EMBL/GenBank/DDBJ databases">
        <authorList>
            <person name="Kallberg Y."/>
            <person name="Tangrot J."/>
            <person name="Rosling A."/>
        </authorList>
    </citation>
    <scope>NUCLEOTIDE SEQUENCE</scope>
    <source>
        <strain evidence="8">IA702</strain>
    </source>
</reference>
<evidence type="ECO:0000256" key="1">
    <source>
        <dbReference type="ARBA" id="ARBA00004606"/>
    </source>
</evidence>
<dbReference type="AlphaFoldDB" id="A0A9N9BN64"/>
<name>A0A9N9BN64_9GLOM</name>
<proteinExistence type="predicted"/>
<evidence type="ECO:0000256" key="6">
    <source>
        <dbReference type="ARBA" id="ARBA00023180"/>
    </source>
</evidence>
<evidence type="ECO:0000313" key="8">
    <source>
        <dbReference type="EMBL" id="CAG8569911.1"/>
    </source>
</evidence>
<evidence type="ECO:0000256" key="4">
    <source>
        <dbReference type="ARBA" id="ARBA00022989"/>
    </source>
</evidence>
<dbReference type="GO" id="GO:0015020">
    <property type="term" value="F:glucuronosyltransferase activity"/>
    <property type="evidence" value="ECO:0007669"/>
    <property type="project" value="TreeGrafter"/>
</dbReference>
<dbReference type="PANTHER" id="PTHR12270">
    <property type="entry name" value="GLYCOSYLTRANSFERASE-RELATED"/>
    <property type="match status" value="1"/>
</dbReference>
<keyword evidence="4 7" id="KW-1133">Transmembrane helix</keyword>
<evidence type="ECO:0000256" key="7">
    <source>
        <dbReference type="SAM" id="Phobius"/>
    </source>
</evidence>
<dbReference type="GO" id="GO:0042285">
    <property type="term" value="F:xylosyltransferase activity"/>
    <property type="evidence" value="ECO:0007669"/>
    <property type="project" value="TreeGrafter"/>
</dbReference>
<feature type="transmembrane region" description="Helical" evidence="7">
    <location>
        <begin position="27"/>
        <end position="46"/>
    </location>
</feature>
<gene>
    <name evidence="8" type="ORF">POCULU_LOCUS5941</name>
</gene>
<dbReference type="GO" id="GO:0035269">
    <property type="term" value="P:protein O-linked glycosylation via mannose"/>
    <property type="evidence" value="ECO:0007669"/>
    <property type="project" value="TreeGrafter"/>
</dbReference>
<keyword evidence="2 7" id="KW-0812">Transmembrane</keyword>
<dbReference type="GO" id="GO:0016020">
    <property type="term" value="C:membrane"/>
    <property type="evidence" value="ECO:0007669"/>
    <property type="project" value="UniProtKB-SubCell"/>
</dbReference>
<evidence type="ECO:0000313" key="9">
    <source>
        <dbReference type="Proteomes" id="UP000789572"/>
    </source>
</evidence>
<dbReference type="Pfam" id="PF13896">
    <property type="entry name" value="Glyco_transf_49"/>
    <property type="match status" value="1"/>
</dbReference>
<dbReference type="OrthoDB" id="411524at2759"/>
<organism evidence="8 9">
    <name type="scientific">Paraglomus occultum</name>
    <dbReference type="NCBI Taxonomy" id="144539"/>
    <lineage>
        <taxon>Eukaryota</taxon>
        <taxon>Fungi</taxon>
        <taxon>Fungi incertae sedis</taxon>
        <taxon>Mucoromycota</taxon>
        <taxon>Glomeromycotina</taxon>
        <taxon>Glomeromycetes</taxon>
        <taxon>Paraglomerales</taxon>
        <taxon>Paraglomeraceae</taxon>
        <taxon>Paraglomus</taxon>
    </lineage>
</organism>
<dbReference type="PANTHER" id="PTHR12270:SF52">
    <property type="entry name" value="GLYCOSYLTRANSFERASE-LIKE PROTEIN GNT13-RELATED"/>
    <property type="match status" value="1"/>
</dbReference>
<evidence type="ECO:0000256" key="2">
    <source>
        <dbReference type="ARBA" id="ARBA00022692"/>
    </source>
</evidence>
<keyword evidence="6" id="KW-0325">Glycoprotein</keyword>
<accession>A0A9N9BN64</accession>